<dbReference type="InterPro" id="IPR011006">
    <property type="entry name" value="CheY-like_superfamily"/>
</dbReference>
<gene>
    <name evidence="1" type="ORF">EIO64_07980</name>
</gene>
<dbReference type="AlphaFoldDB" id="A0A4D7ATA2"/>
<dbReference type="RefSeq" id="WP_158629739.1">
    <property type="nucleotide sequence ID" value="NZ_CP034413.3"/>
</dbReference>
<dbReference type="EMBL" id="CP034413">
    <property type="protein sequence ID" value="QCI59166.1"/>
    <property type="molecule type" value="Genomic_DNA"/>
</dbReference>
<dbReference type="SUPFAM" id="SSF52172">
    <property type="entry name" value="CheY-like"/>
    <property type="match status" value="1"/>
</dbReference>
<protein>
    <recommendedName>
        <fullName evidence="3">Stage 0 sporulation protein A homolog</fullName>
    </recommendedName>
</protein>
<proteinExistence type="predicted"/>
<evidence type="ECO:0000313" key="1">
    <source>
        <dbReference type="EMBL" id="QCI59166.1"/>
    </source>
</evidence>
<reference evidence="2" key="1">
    <citation type="submission" date="2018-12" db="EMBL/GenBank/DDBJ databases">
        <title>Dusodibacter welbiota gen. nov., sp. nov., isolated from human faeces and emended description of the Oscillibacter genus.</title>
        <authorList>
            <person name="Le Roy T."/>
            <person name="Van der Smissen P."/>
            <person name="Delzenne N."/>
            <person name="Muccioli G."/>
            <person name="Collet J.F."/>
            <person name="Cani P.D."/>
        </authorList>
    </citation>
    <scope>NUCLEOTIDE SEQUENCE [LARGE SCALE GENOMIC DNA]</scope>
    <source>
        <strain evidence="2">J115</strain>
    </source>
</reference>
<sequence>MLRTLSAPMQGGICAIQEDILRGRNVEHEGRPFSSTENLEATMRKGAWFNLFCLDICMAGKSGMEFAWELRSWDERAGVFFITTAATHI</sequence>
<name>A0A4D7ATA2_9FIRM</name>
<dbReference type="Proteomes" id="UP000298642">
    <property type="component" value="Chromosome"/>
</dbReference>
<keyword evidence="2" id="KW-1185">Reference proteome</keyword>
<dbReference type="Gene3D" id="3.40.50.2300">
    <property type="match status" value="1"/>
</dbReference>
<evidence type="ECO:0000313" key="2">
    <source>
        <dbReference type="Proteomes" id="UP000298642"/>
    </source>
</evidence>
<organism evidence="1 2">
    <name type="scientific">Dysosmobacter welbionis</name>
    <dbReference type="NCBI Taxonomy" id="2093857"/>
    <lineage>
        <taxon>Bacteria</taxon>
        <taxon>Bacillati</taxon>
        <taxon>Bacillota</taxon>
        <taxon>Clostridia</taxon>
        <taxon>Eubacteriales</taxon>
        <taxon>Oscillospiraceae</taxon>
        <taxon>Dysosmobacter</taxon>
    </lineage>
</organism>
<evidence type="ECO:0008006" key="3">
    <source>
        <dbReference type="Google" id="ProtNLM"/>
    </source>
</evidence>
<accession>A0A4D7ATA2</accession>
<dbReference type="KEGG" id="obj:EIO64_07980"/>